<feature type="chain" id="PRO_5045961338" evidence="1">
    <location>
        <begin position="20"/>
        <end position="133"/>
    </location>
</feature>
<feature type="signal peptide" evidence="1">
    <location>
        <begin position="1"/>
        <end position="19"/>
    </location>
</feature>
<evidence type="ECO:0000313" key="3">
    <source>
        <dbReference type="Proteomes" id="UP001273531"/>
    </source>
</evidence>
<accession>A0ABU3YCG0</accession>
<organism evidence="2 3">
    <name type="scientific">Sphingomonas agrestis</name>
    <dbReference type="NCBI Taxonomy" id="3080540"/>
    <lineage>
        <taxon>Bacteria</taxon>
        <taxon>Pseudomonadati</taxon>
        <taxon>Pseudomonadota</taxon>
        <taxon>Alphaproteobacteria</taxon>
        <taxon>Sphingomonadales</taxon>
        <taxon>Sphingomonadaceae</taxon>
        <taxon>Sphingomonas</taxon>
    </lineage>
</organism>
<protein>
    <submittedName>
        <fullName evidence="2">DUF6491 family protein</fullName>
    </submittedName>
</protein>
<comment type="caution">
    <text evidence="2">The sequence shown here is derived from an EMBL/GenBank/DDBJ whole genome shotgun (WGS) entry which is preliminary data.</text>
</comment>
<keyword evidence="3" id="KW-1185">Reference proteome</keyword>
<dbReference type="PROSITE" id="PS51257">
    <property type="entry name" value="PROKAR_LIPOPROTEIN"/>
    <property type="match status" value="1"/>
</dbReference>
<dbReference type="EMBL" id="JAWJEJ010000002">
    <property type="protein sequence ID" value="MDV3459084.1"/>
    <property type="molecule type" value="Genomic_DNA"/>
</dbReference>
<evidence type="ECO:0000313" key="2">
    <source>
        <dbReference type="EMBL" id="MDV3459084.1"/>
    </source>
</evidence>
<evidence type="ECO:0000256" key="1">
    <source>
        <dbReference type="SAM" id="SignalP"/>
    </source>
</evidence>
<reference evidence="2 3" key="1">
    <citation type="submission" date="2023-10" db="EMBL/GenBank/DDBJ databases">
        <title>Sphingomonas sp. HF-S4 16S ribosomal RNA gene Genome sequencing and assembly.</title>
        <authorList>
            <person name="Lee H."/>
        </authorList>
    </citation>
    <scope>NUCLEOTIDE SEQUENCE [LARGE SCALE GENOMIC DNA]</scope>
    <source>
        <strain evidence="2 3">HF-S4</strain>
    </source>
</reference>
<proteinExistence type="predicted"/>
<dbReference type="Proteomes" id="UP001273531">
    <property type="component" value="Unassembled WGS sequence"/>
</dbReference>
<keyword evidence="1" id="KW-0732">Signal</keyword>
<dbReference type="RefSeq" id="WP_317228241.1">
    <property type="nucleotide sequence ID" value="NZ_JAWJEJ010000002.1"/>
</dbReference>
<gene>
    <name evidence="2" type="ORF">RZN05_18950</name>
</gene>
<sequence>MRLLIMLGALGLAGCTANAEMQASRQAEAARDLAKALEGRVAGKPQNCLPLSPSSMNGPQIIDQTTILYRDGKRVWRTTLASECPSLGRDDILVVEMNGSQVCRNDLFRPVDRGSQIPGAFCRFGDFTPYVKQ</sequence>
<name>A0ABU3YCG0_9SPHN</name>